<accession>A0AAD9PIT3</accession>
<keyword evidence="4" id="KW-0808">Transferase</keyword>
<dbReference type="Pfam" id="PF10034">
    <property type="entry name" value="Dpy19"/>
    <property type="match status" value="1"/>
</dbReference>
<organism evidence="9 10">
    <name type="scientific">Babesia duncani</name>
    <dbReference type="NCBI Taxonomy" id="323732"/>
    <lineage>
        <taxon>Eukaryota</taxon>
        <taxon>Sar</taxon>
        <taxon>Alveolata</taxon>
        <taxon>Apicomplexa</taxon>
        <taxon>Aconoidasida</taxon>
        <taxon>Piroplasmida</taxon>
        <taxon>Babesiidae</taxon>
        <taxon>Babesia</taxon>
    </lineage>
</organism>
<protein>
    <submittedName>
        <fullName evidence="9">Bifunctional Dpy-19-Dpy-19-like/Tetratricopeptide-like helical domain superfamily/C-mannosyltransferase Dpy-19</fullName>
    </submittedName>
</protein>
<sequence length="766" mass="88894">MYYSESAFYLSFYMDIVSAENWTEVFNRLWNDDRTEYPEVVISFRRLNIVQEIILGCIYRLFRLNGYIEKPFNFYAIATLLFHAFGVAVLFALACEIGKIREAGFMFLGLYFACFQHKLISRIAALPLRENFGTPGLWITMLSIKKLLHYKDTRDSFKWSMGLFLSYLWLLLSWQFSLQLISCQLACLFAMNVLGVLTCQKLISIMNVATCAFACSCCLMLFPKYYIISLLTTVLVSIYSTICIVDLDGTWKKDLFNVGFQKVLLAGFVAGCIHVIFNAVARPDSHVFDILFQIMGLSRPTFDSVIYLLGSEFRPIQPFIYSMIAETYLIYYFILALIVIIANSIMKLNYESSINGGFTQYILLQVVAFIIVAVMMSRLRVLALPLIPGKRVLTIAIACAPFYFTLPIEEIKKAPYGERYNSLESKDLVQWINQNVEPHEAILADMPTSSIIRACTKNKLVINPQYEYYPLRVKTWFYYNLGTCATEKWFAQVMLRKYNCSYLVVPGRFCTIFENLTEGVYNIRTLLKLNPFSTACKDDAPFHQRLCNRMLVGQAHFYLLYFSGEYMVYKVKQVEQPVPQVAWPMIGSFSTFKPWLDNSMQRQKANLPFQIYGAFIYLKKHFNSPSARHILDYGMQLFPEDMEMIRYYAEALDYDYGDYDSAKVNYTILLEMNNYACDTIDDFNLYRHYMDFLKETRIGTWDEVVEIAENSTKCLEINFRLQDCQSLCQYASILFDLSNSVKDGQILKSLAYRFWSMAQVCALIYM</sequence>
<evidence type="ECO:0000256" key="5">
    <source>
        <dbReference type="ARBA" id="ARBA00022692"/>
    </source>
</evidence>
<evidence type="ECO:0000313" key="9">
    <source>
        <dbReference type="EMBL" id="KAK2195586.1"/>
    </source>
</evidence>
<dbReference type="GeneID" id="94337560"/>
<dbReference type="GO" id="GO:0000030">
    <property type="term" value="F:mannosyltransferase activity"/>
    <property type="evidence" value="ECO:0007669"/>
    <property type="project" value="TreeGrafter"/>
</dbReference>
<evidence type="ECO:0000256" key="8">
    <source>
        <dbReference type="SAM" id="Phobius"/>
    </source>
</evidence>
<keyword evidence="7 8" id="KW-0472">Membrane</keyword>
<dbReference type="EMBL" id="JALLKP010000004">
    <property type="protein sequence ID" value="KAK2195586.1"/>
    <property type="molecule type" value="Genomic_DNA"/>
</dbReference>
<feature type="transmembrane region" description="Helical" evidence="8">
    <location>
        <begin position="228"/>
        <end position="251"/>
    </location>
</feature>
<keyword evidence="10" id="KW-1185">Reference proteome</keyword>
<dbReference type="PANTHER" id="PTHR31488">
    <property type="entry name" value="DPY-19-LIKE 1, LIKE (H. SAPIENS)"/>
    <property type="match status" value="1"/>
</dbReference>
<evidence type="ECO:0000256" key="1">
    <source>
        <dbReference type="ARBA" id="ARBA00004141"/>
    </source>
</evidence>
<comment type="caution">
    <text evidence="9">The sequence shown here is derived from an EMBL/GenBank/DDBJ whole genome shotgun (WGS) entry which is preliminary data.</text>
</comment>
<evidence type="ECO:0000256" key="6">
    <source>
        <dbReference type="ARBA" id="ARBA00022989"/>
    </source>
</evidence>
<keyword evidence="6 8" id="KW-1133">Transmembrane helix</keyword>
<dbReference type="Gene3D" id="1.25.40.10">
    <property type="entry name" value="Tetratricopeptide repeat domain"/>
    <property type="match status" value="1"/>
</dbReference>
<comment type="subcellular location">
    <subcellularLocation>
        <location evidence="1">Membrane</location>
        <topology evidence="1">Multi-pass membrane protein</topology>
    </subcellularLocation>
</comment>
<feature type="transmembrane region" description="Helical" evidence="8">
    <location>
        <begin position="105"/>
        <end position="125"/>
    </location>
</feature>
<comment type="similarity">
    <text evidence="2">Belongs to the dpy-19 family.</text>
</comment>
<dbReference type="PANTHER" id="PTHR31488:SF1">
    <property type="entry name" value="C-MANNOSYLTRANSFERASE DPY19L1"/>
    <property type="match status" value="1"/>
</dbReference>
<feature type="transmembrane region" description="Helical" evidence="8">
    <location>
        <begin position="72"/>
        <end position="93"/>
    </location>
</feature>
<feature type="transmembrane region" description="Helical" evidence="8">
    <location>
        <begin position="167"/>
        <end position="190"/>
    </location>
</feature>
<proteinExistence type="inferred from homology"/>
<feature type="transmembrane region" description="Helical" evidence="8">
    <location>
        <begin position="329"/>
        <end position="346"/>
    </location>
</feature>
<dbReference type="KEGG" id="bdw:94337560"/>
<feature type="transmembrane region" description="Helical" evidence="8">
    <location>
        <begin position="263"/>
        <end position="281"/>
    </location>
</feature>
<keyword evidence="5 8" id="KW-0812">Transmembrane</keyword>
<dbReference type="GO" id="GO:0005637">
    <property type="term" value="C:nuclear inner membrane"/>
    <property type="evidence" value="ECO:0007669"/>
    <property type="project" value="TreeGrafter"/>
</dbReference>
<dbReference type="RefSeq" id="XP_067802429.1">
    <property type="nucleotide sequence ID" value="XM_067948278.1"/>
</dbReference>
<evidence type="ECO:0000313" key="10">
    <source>
        <dbReference type="Proteomes" id="UP001214638"/>
    </source>
</evidence>
<evidence type="ECO:0000256" key="3">
    <source>
        <dbReference type="ARBA" id="ARBA00022676"/>
    </source>
</evidence>
<feature type="transmembrane region" description="Helical" evidence="8">
    <location>
        <begin position="358"/>
        <end position="379"/>
    </location>
</feature>
<dbReference type="InterPro" id="IPR018732">
    <property type="entry name" value="Dpy-19/Dpy-19-like"/>
</dbReference>
<evidence type="ECO:0000256" key="7">
    <source>
        <dbReference type="ARBA" id="ARBA00023136"/>
    </source>
</evidence>
<evidence type="ECO:0000256" key="4">
    <source>
        <dbReference type="ARBA" id="ARBA00022679"/>
    </source>
</evidence>
<name>A0AAD9PIT3_9APIC</name>
<keyword evidence="3" id="KW-0328">Glycosyltransferase</keyword>
<reference evidence="9" key="1">
    <citation type="journal article" date="2023" name="Nat. Microbiol.">
        <title>Babesia duncani multi-omics identifies virulence factors and drug targets.</title>
        <authorList>
            <person name="Singh P."/>
            <person name="Lonardi S."/>
            <person name="Liang Q."/>
            <person name="Vydyam P."/>
            <person name="Khabirova E."/>
            <person name="Fang T."/>
            <person name="Gihaz S."/>
            <person name="Thekkiniath J."/>
            <person name="Munshi M."/>
            <person name="Abel S."/>
            <person name="Ciampossin L."/>
            <person name="Batugedara G."/>
            <person name="Gupta M."/>
            <person name="Lu X.M."/>
            <person name="Lenz T."/>
            <person name="Chakravarty S."/>
            <person name="Cornillot E."/>
            <person name="Hu Y."/>
            <person name="Ma W."/>
            <person name="Gonzalez L.M."/>
            <person name="Sanchez S."/>
            <person name="Estrada K."/>
            <person name="Sanchez-Flores A."/>
            <person name="Montero E."/>
            <person name="Harb O.S."/>
            <person name="Le Roch K.G."/>
            <person name="Mamoun C.B."/>
        </authorList>
    </citation>
    <scope>NUCLEOTIDE SEQUENCE</scope>
    <source>
        <strain evidence="9">WA1</strain>
    </source>
</reference>
<dbReference type="AlphaFoldDB" id="A0AAD9PIT3"/>
<dbReference type="InterPro" id="IPR011990">
    <property type="entry name" value="TPR-like_helical_dom_sf"/>
</dbReference>
<gene>
    <name evidence="9" type="ORF">BdWA1_003263</name>
</gene>
<dbReference type="Proteomes" id="UP001214638">
    <property type="component" value="Unassembled WGS sequence"/>
</dbReference>
<evidence type="ECO:0000256" key="2">
    <source>
        <dbReference type="ARBA" id="ARBA00008744"/>
    </source>
</evidence>